<sequence length="108" mass="12881">MSHKVKVLAYAKDDYREIRSYVKRKFGDKVWMTVEAEFKKMFQQIADMPVAGFVPEEIEALGLVHYRQRLVGQTRVIYQIKGEEIFVHMFVDTNRDFASVLYDRLMRK</sequence>
<keyword evidence="3" id="KW-1185">Reference proteome</keyword>
<accession>A0A318JDC3</accession>
<name>A0A318JDC3_9BURK</name>
<dbReference type="Gene3D" id="3.30.2310.20">
    <property type="entry name" value="RelE-like"/>
    <property type="match status" value="1"/>
</dbReference>
<comment type="caution">
    <text evidence="2">The sequence shown here is derived from an EMBL/GenBank/DDBJ whole genome shotgun (WGS) entry which is preliminary data.</text>
</comment>
<gene>
    <name evidence="2" type="ORF">DFR42_102162</name>
</gene>
<dbReference type="Proteomes" id="UP000247792">
    <property type="component" value="Unassembled WGS sequence"/>
</dbReference>
<dbReference type="OrthoDB" id="8906450at2"/>
<protein>
    <submittedName>
        <fullName evidence="2">Plasmid stabilization system protein ParE</fullName>
    </submittedName>
</protein>
<dbReference type="AlphaFoldDB" id="A0A318JDC3"/>
<dbReference type="RefSeq" id="WP_110254438.1">
    <property type="nucleotide sequence ID" value="NZ_QJKB01000002.1"/>
</dbReference>
<proteinExistence type="predicted"/>
<evidence type="ECO:0000256" key="1">
    <source>
        <dbReference type="ARBA" id="ARBA00022649"/>
    </source>
</evidence>
<evidence type="ECO:0000313" key="3">
    <source>
        <dbReference type="Proteomes" id="UP000247792"/>
    </source>
</evidence>
<dbReference type="EMBL" id="QJKB01000002">
    <property type="protein sequence ID" value="PXX44950.1"/>
    <property type="molecule type" value="Genomic_DNA"/>
</dbReference>
<dbReference type="InterPro" id="IPR007712">
    <property type="entry name" value="RelE/ParE_toxin"/>
</dbReference>
<dbReference type="InterPro" id="IPR035093">
    <property type="entry name" value="RelE/ParE_toxin_dom_sf"/>
</dbReference>
<dbReference type="Pfam" id="PF05016">
    <property type="entry name" value="ParE_toxin"/>
    <property type="match status" value="1"/>
</dbReference>
<organism evidence="2 3">
    <name type="scientific">Undibacterium pigrum</name>
    <dbReference type="NCBI Taxonomy" id="401470"/>
    <lineage>
        <taxon>Bacteria</taxon>
        <taxon>Pseudomonadati</taxon>
        <taxon>Pseudomonadota</taxon>
        <taxon>Betaproteobacteria</taxon>
        <taxon>Burkholderiales</taxon>
        <taxon>Oxalobacteraceae</taxon>
        <taxon>Undibacterium</taxon>
    </lineage>
</organism>
<reference evidence="2 3" key="1">
    <citation type="submission" date="2018-05" db="EMBL/GenBank/DDBJ databases">
        <title>Genomic Encyclopedia of Type Strains, Phase IV (KMG-IV): sequencing the most valuable type-strain genomes for metagenomic binning, comparative biology and taxonomic classification.</title>
        <authorList>
            <person name="Goeker M."/>
        </authorList>
    </citation>
    <scope>NUCLEOTIDE SEQUENCE [LARGE SCALE GENOMIC DNA]</scope>
    <source>
        <strain evidence="2 3">DSM 19792</strain>
    </source>
</reference>
<keyword evidence="1" id="KW-1277">Toxin-antitoxin system</keyword>
<evidence type="ECO:0000313" key="2">
    <source>
        <dbReference type="EMBL" id="PXX44950.1"/>
    </source>
</evidence>